<feature type="region of interest" description="Disordered" evidence="2">
    <location>
        <begin position="1"/>
        <end position="31"/>
    </location>
</feature>
<dbReference type="Pfam" id="PF12796">
    <property type="entry name" value="Ank_2"/>
    <property type="match status" value="1"/>
</dbReference>
<sequence>MSAARHRGPHLSREVEEEEEEEEGGEVVREEESVAASCGRRRRTRCVQGLCVAVNALCASGGVYMGVTGDWWGAARLCVGSAGGASLLRARRRLGANPVSRAVLAFHGALGVELATRTIEARRQLGRRRRRFDDNVVVVVSSSSEKKKKKKNTAAAGAGALKKREVMAGREVGYDDDFVEIGWERDVENLDAVEVSRRHARLISDAEVARKRRDARVRKTWCWTGEKKEFQCVPEVYVLGAPKCGTSELWESLVSKAQVVKGRRKETRFFTRGEFGMPADGYLDASTRLEAFSRAHSEAAEIIEAEADESGFSDKVLVDGGPHTLWWPTQAHDGSDTGAAPIPQLVRLLVPGAKLIATLAEPGRRSYSDYWFLTERGVARPREELGQSAEDFHAKVKIDTTAMELCFDRFSGESESRWPLGAVQRCAFDKFHFGRNGRGRIAVGLYAAYVARWLDVFDRSQLLVVRLEDLATEGHSRVFDFLGLEKEEEVAEARVVNRARSARPPMRAETARLLQRFYQPHNARLAELLGDRRFLWEDALPNDWANVTGRKKPPPPKALNSGISPDMWGKKRRKRRPPEMEFVRNEEKRVHIAERQRPIIVAAARGETEALKKAAAAARNNSNDGLDLGDALVLGALRADPRVVEAVLEFGADPNARLSSERERGRGTTPLHVACLAACWGDSMRGSLVFKLLEGASSPVDYAIEHGKTEAGRRLSMRGHRTTVSALEIREAIAKAVADVARALVAFGADASARDDDGRAPAHYCAQGGFVEALKVIAAASPGSAALAAEAKHGSTPAHLAALWGQAETLRALVVDLKADPDIRDNHGHSVRDLALGPGAPVSPWLAEDPEFATALGGFGGGGFGGAPVRRRWKRDLDRNHGGGWRPANARDVDILAGEADDFCDFDVVDAADVDGQTLFEKYLAKNRPVLLRGIVDTPEWDAARAAYGVEDLVKTHGSASVTVSAIPYAKKFSSDLGARGLALSEYVVEMLNATLDREKYPWYVFRGHPVNRMPDEPDSGWFVPADLIPPPDAILDAFSRAADLATPKADRPPGGREEDNLAGKNRFWPFVNVQWALGSAGSGAPMHFHNTAWNACIYGAKRWIAYPPAYNLMSNDQIRLWDETIKPAQESIAGQPKAFECIQRRGDVAIIPELWGHGVLNLQDTVAVATEVKGSLFRAPLPRAYKKLQVFNRDSPLGDPSSSF</sequence>
<gene>
    <name evidence="4" type="ORF">CTAYLR_008063</name>
</gene>
<dbReference type="SUPFAM" id="SSF52540">
    <property type="entry name" value="P-loop containing nucleoside triphosphate hydrolases"/>
    <property type="match status" value="1"/>
</dbReference>
<protein>
    <recommendedName>
        <fullName evidence="3">JmjC domain-containing protein</fullName>
    </recommendedName>
</protein>
<feature type="compositionally biased region" description="Basic residues" evidence="2">
    <location>
        <begin position="1"/>
        <end position="10"/>
    </location>
</feature>
<organism evidence="4 5">
    <name type="scientific">Chrysophaeum taylorii</name>
    <dbReference type="NCBI Taxonomy" id="2483200"/>
    <lineage>
        <taxon>Eukaryota</taxon>
        <taxon>Sar</taxon>
        <taxon>Stramenopiles</taxon>
        <taxon>Ochrophyta</taxon>
        <taxon>Pelagophyceae</taxon>
        <taxon>Pelagomonadales</taxon>
        <taxon>Pelagomonadaceae</taxon>
        <taxon>Chrysophaeum</taxon>
    </lineage>
</organism>
<dbReference type="Gene3D" id="3.40.50.300">
    <property type="entry name" value="P-loop containing nucleotide triphosphate hydrolases"/>
    <property type="match status" value="1"/>
</dbReference>
<dbReference type="SMART" id="SM00248">
    <property type="entry name" value="ANK"/>
    <property type="match status" value="4"/>
</dbReference>
<evidence type="ECO:0000313" key="5">
    <source>
        <dbReference type="Proteomes" id="UP001230188"/>
    </source>
</evidence>
<dbReference type="PROSITE" id="PS50088">
    <property type="entry name" value="ANK_REPEAT"/>
    <property type="match status" value="1"/>
</dbReference>
<feature type="compositionally biased region" description="Acidic residues" evidence="2">
    <location>
        <begin position="15"/>
        <end position="25"/>
    </location>
</feature>
<dbReference type="Gene3D" id="1.25.40.20">
    <property type="entry name" value="Ankyrin repeat-containing domain"/>
    <property type="match status" value="2"/>
</dbReference>
<proteinExistence type="predicted"/>
<dbReference type="InterPro" id="IPR002110">
    <property type="entry name" value="Ankyrin_rpt"/>
</dbReference>
<dbReference type="PROSITE" id="PS51184">
    <property type="entry name" value="JMJC"/>
    <property type="match status" value="1"/>
</dbReference>
<feature type="domain" description="JmjC" evidence="3">
    <location>
        <begin position="1051"/>
        <end position="1190"/>
    </location>
</feature>
<dbReference type="SMART" id="SM00558">
    <property type="entry name" value="JmjC"/>
    <property type="match status" value="1"/>
</dbReference>
<keyword evidence="5" id="KW-1185">Reference proteome</keyword>
<dbReference type="Gene3D" id="2.60.120.650">
    <property type="entry name" value="Cupin"/>
    <property type="match status" value="1"/>
</dbReference>
<dbReference type="PANTHER" id="PTHR15723:SF0">
    <property type="entry name" value="CARBOHYDRATE SULFOTRANSFERASE 15"/>
    <property type="match status" value="1"/>
</dbReference>
<keyword evidence="1" id="KW-0040">ANK repeat</keyword>
<evidence type="ECO:0000259" key="3">
    <source>
        <dbReference type="PROSITE" id="PS51184"/>
    </source>
</evidence>
<dbReference type="GO" id="GO:0050659">
    <property type="term" value="F:N-acetylgalactosamine 4-sulfate 6-O-sulfotransferase activity"/>
    <property type="evidence" value="ECO:0007669"/>
    <property type="project" value="TreeGrafter"/>
</dbReference>
<dbReference type="InterPro" id="IPR036770">
    <property type="entry name" value="Ankyrin_rpt-contain_sf"/>
</dbReference>
<dbReference type="GO" id="GO:0019319">
    <property type="term" value="P:hexose biosynthetic process"/>
    <property type="evidence" value="ECO:0007669"/>
    <property type="project" value="TreeGrafter"/>
</dbReference>
<dbReference type="InterPro" id="IPR052654">
    <property type="entry name" value="CS_Sulfotransferase"/>
</dbReference>
<dbReference type="InterPro" id="IPR027417">
    <property type="entry name" value="P-loop_NTPase"/>
</dbReference>
<accession>A0AAD7UK29</accession>
<comment type="caution">
    <text evidence="4">The sequence shown here is derived from an EMBL/GenBank/DDBJ whole genome shotgun (WGS) entry which is preliminary data.</text>
</comment>
<evidence type="ECO:0000256" key="2">
    <source>
        <dbReference type="SAM" id="MobiDB-lite"/>
    </source>
</evidence>
<feature type="region of interest" description="Disordered" evidence="2">
    <location>
        <begin position="547"/>
        <end position="579"/>
    </location>
</feature>
<dbReference type="EMBL" id="JAQMWT010000145">
    <property type="protein sequence ID" value="KAJ8609236.1"/>
    <property type="molecule type" value="Genomic_DNA"/>
</dbReference>
<reference evidence="4" key="1">
    <citation type="submission" date="2023-01" db="EMBL/GenBank/DDBJ databases">
        <title>Metagenome sequencing of chrysophaentin producing Chrysophaeum taylorii.</title>
        <authorList>
            <person name="Davison J."/>
            <person name="Bewley C."/>
        </authorList>
    </citation>
    <scope>NUCLEOTIDE SEQUENCE</scope>
    <source>
        <strain evidence="4">NIES-1699</strain>
    </source>
</reference>
<dbReference type="AlphaFoldDB" id="A0AAD7UK29"/>
<name>A0AAD7UK29_9STRA</name>
<evidence type="ECO:0000256" key="1">
    <source>
        <dbReference type="PROSITE-ProRule" id="PRU00023"/>
    </source>
</evidence>
<dbReference type="Proteomes" id="UP001230188">
    <property type="component" value="Unassembled WGS sequence"/>
</dbReference>
<dbReference type="SUPFAM" id="SSF48403">
    <property type="entry name" value="Ankyrin repeat"/>
    <property type="match status" value="1"/>
</dbReference>
<dbReference type="SUPFAM" id="SSF51197">
    <property type="entry name" value="Clavaminate synthase-like"/>
    <property type="match status" value="1"/>
</dbReference>
<feature type="repeat" description="ANK" evidence="1">
    <location>
        <begin position="793"/>
        <end position="826"/>
    </location>
</feature>
<dbReference type="InterPro" id="IPR003347">
    <property type="entry name" value="JmjC_dom"/>
</dbReference>
<dbReference type="PROSITE" id="PS50297">
    <property type="entry name" value="ANK_REP_REGION"/>
    <property type="match status" value="1"/>
</dbReference>
<dbReference type="PANTHER" id="PTHR15723">
    <property type="entry name" value="CARBOHYDRATE SULFOTRANSFERASE 15"/>
    <property type="match status" value="1"/>
</dbReference>
<evidence type="ECO:0000313" key="4">
    <source>
        <dbReference type="EMBL" id="KAJ8609236.1"/>
    </source>
</evidence>